<keyword evidence="1" id="KW-0812">Transmembrane</keyword>
<protein>
    <submittedName>
        <fullName evidence="2">Uncharacterized protein</fullName>
    </submittedName>
</protein>
<name>A0ABM7RCC6_9BACT</name>
<reference evidence="2 3" key="1">
    <citation type="submission" date="2021-06" db="EMBL/GenBank/DDBJ databases">
        <title>Complete genome of Haloferula helveola possessing various polysaccharide degrading enzymes.</title>
        <authorList>
            <person name="Takami H."/>
            <person name="Huang C."/>
            <person name="Hamasaki K."/>
        </authorList>
    </citation>
    <scope>NUCLEOTIDE SEQUENCE [LARGE SCALE GENOMIC DNA]</scope>
    <source>
        <strain evidence="2 3">CN-1</strain>
    </source>
</reference>
<evidence type="ECO:0000313" key="2">
    <source>
        <dbReference type="EMBL" id="BCX47010.1"/>
    </source>
</evidence>
<feature type="transmembrane region" description="Helical" evidence="1">
    <location>
        <begin position="40"/>
        <end position="60"/>
    </location>
</feature>
<accession>A0ABM7RCC6</accession>
<keyword evidence="3" id="KW-1185">Reference proteome</keyword>
<proteinExistence type="predicted"/>
<evidence type="ECO:0000313" key="3">
    <source>
        <dbReference type="Proteomes" id="UP001374893"/>
    </source>
</evidence>
<keyword evidence="1" id="KW-0472">Membrane</keyword>
<dbReference type="RefSeq" id="WP_338689001.1">
    <property type="nucleotide sequence ID" value="NZ_AP024702.1"/>
</dbReference>
<evidence type="ECO:0000256" key="1">
    <source>
        <dbReference type="SAM" id="Phobius"/>
    </source>
</evidence>
<keyword evidence="1" id="KW-1133">Transmembrane helix</keyword>
<gene>
    <name evidence="2" type="ORF">HAHE_09180</name>
</gene>
<dbReference type="EMBL" id="AP024702">
    <property type="protein sequence ID" value="BCX47010.1"/>
    <property type="molecule type" value="Genomic_DNA"/>
</dbReference>
<dbReference type="Proteomes" id="UP001374893">
    <property type="component" value="Chromosome"/>
</dbReference>
<sequence>MNENDIDRLLREQSPEVPVRPGLETRIRASLRNVEQRRRLPLVSILVPAALAIAIVVALLPEKPAEEVVDTPAPSELIEPVTEFAIEEPLPVNTLGNEARALRNDAERTGRFLLDCLPSITQATP</sequence>
<organism evidence="2 3">
    <name type="scientific">Haloferula helveola</name>
    <dbReference type="NCBI Taxonomy" id="490095"/>
    <lineage>
        <taxon>Bacteria</taxon>
        <taxon>Pseudomonadati</taxon>
        <taxon>Verrucomicrobiota</taxon>
        <taxon>Verrucomicrobiia</taxon>
        <taxon>Verrucomicrobiales</taxon>
        <taxon>Verrucomicrobiaceae</taxon>
        <taxon>Haloferula</taxon>
    </lineage>
</organism>